<protein>
    <submittedName>
        <fullName evidence="1">Uncharacterized protein</fullName>
    </submittedName>
</protein>
<dbReference type="EMBL" id="CAJJDM010000273">
    <property type="protein sequence ID" value="CAD8118823.1"/>
    <property type="molecule type" value="Genomic_DNA"/>
</dbReference>
<evidence type="ECO:0000313" key="1">
    <source>
        <dbReference type="EMBL" id="CAD8118823.1"/>
    </source>
</evidence>
<accession>A0A8S1QTK0</accession>
<proteinExistence type="predicted"/>
<name>A0A8S1QTK0_PARPR</name>
<evidence type="ECO:0000313" key="2">
    <source>
        <dbReference type="Proteomes" id="UP000688137"/>
    </source>
</evidence>
<sequence length="81" mass="9881">MRNLLLISYFRRDQVNQFEEIKNQQVKIMLSSKYKRNFRGSFKISKLNQLMVLLVIQLNGQVSQTILEHDEQVRQFDFMWK</sequence>
<gene>
    <name evidence="1" type="ORF">PPRIM_AZ9-3.1.T2640003</name>
</gene>
<organism evidence="1 2">
    <name type="scientific">Paramecium primaurelia</name>
    <dbReference type="NCBI Taxonomy" id="5886"/>
    <lineage>
        <taxon>Eukaryota</taxon>
        <taxon>Sar</taxon>
        <taxon>Alveolata</taxon>
        <taxon>Ciliophora</taxon>
        <taxon>Intramacronucleata</taxon>
        <taxon>Oligohymenophorea</taxon>
        <taxon>Peniculida</taxon>
        <taxon>Parameciidae</taxon>
        <taxon>Paramecium</taxon>
    </lineage>
</organism>
<keyword evidence="2" id="KW-1185">Reference proteome</keyword>
<dbReference type="AlphaFoldDB" id="A0A8S1QTK0"/>
<dbReference type="Proteomes" id="UP000688137">
    <property type="component" value="Unassembled WGS sequence"/>
</dbReference>
<comment type="caution">
    <text evidence="1">The sequence shown here is derived from an EMBL/GenBank/DDBJ whole genome shotgun (WGS) entry which is preliminary data.</text>
</comment>
<reference evidence="1" key="1">
    <citation type="submission" date="2021-01" db="EMBL/GenBank/DDBJ databases">
        <authorList>
            <consortium name="Genoscope - CEA"/>
            <person name="William W."/>
        </authorList>
    </citation>
    <scope>NUCLEOTIDE SEQUENCE</scope>
</reference>